<name>A0A7N0VHM7_KALFE</name>
<accession>A0A7N0VHM7</accession>
<dbReference type="AlphaFoldDB" id="A0A7N0VHM7"/>
<dbReference type="PANTHER" id="PTHR36366:SF1">
    <property type="entry name" value="PROTEIN RDM1"/>
    <property type="match status" value="1"/>
</dbReference>
<dbReference type="SUPFAM" id="SSF109920">
    <property type="entry name" value="Hypothetical protein At3g22680"/>
    <property type="match status" value="1"/>
</dbReference>
<evidence type="ECO:0000313" key="1">
    <source>
        <dbReference type="EnsemblPlants" id="Kaladp0926s0022.1.v1.1.CDS.1"/>
    </source>
</evidence>
<dbReference type="InterPro" id="IPR015270">
    <property type="entry name" value="RDM1_plant"/>
</dbReference>
<dbReference type="PANTHER" id="PTHR36366">
    <property type="entry name" value="PROTEIN RDM1"/>
    <property type="match status" value="1"/>
</dbReference>
<organism evidence="1 2">
    <name type="scientific">Kalanchoe fedtschenkoi</name>
    <name type="common">Lavender scallops</name>
    <name type="synonym">South American air plant</name>
    <dbReference type="NCBI Taxonomy" id="63787"/>
    <lineage>
        <taxon>Eukaryota</taxon>
        <taxon>Viridiplantae</taxon>
        <taxon>Streptophyta</taxon>
        <taxon>Embryophyta</taxon>
        <taxon>Tracheophyta</taxon>
        <taxon>Spermatophyta</taxon>
        <taxon>Magnoliopsida</taxon>
        <taxon>eudicotyledons</taxon>
        <taxon>Gunneridae</taxon>
        <taxon>Pentapetalae</taxon>
        <taxon>Saxifragales</taxon>
        <taxon>Crassulaceae</taxon>
        <taxon>Kalanchoe</taxon>
    </lineage>
</organism>
<dbReference type="OMA" id="YMRSITI"/>
<dbReference type="Pfam" id="PF09187">
    <property type="entry name" value="RdDM_RDM1"/>
    <property type="match status" value="1"/>
</dbReference>
<proteinExistence type="predicted"/>
<dbReference type="Gramene" id="Kaladp0926s0022.1.v1.1">
    <property type="protein sequence ID" value="Kaladp0926s0022.1.v1.1.CDS.1"/>
    <property type="gene ID" value="Kaladp0926s0022.v1.1"/>
</dbReference>
<dbReference type="GO" id="GO:0080188">
    <property type="term" value="P:gene silencing by siRNA-directed DNA methylation"/>
    <property type="evidence" value="ECO:0007669"/>
    <property type="project" value="InterPro"/>
</dbReference>
<dbReference type="Gene3D" id="1.20.120.690">
    <property type="entry name" value="RDM1 protein domain"/>
    <property type="match status" value="1"/>
</dbReference>
<sequence>MTEIYQNYMRSITIPNRRGSLVPCNIWMGLGKSLKQLYGQPLHYLTKVRLKELDQLRIGTYDEYKPLDSIMQSS</sequence>
<keyword evidence="2" id="KW-1185">Reference proteome</keyword>
<dbReference type="EnsemblPlants" id="Kaladp0926s0022.1.v1.1">
    <property type="protein sequence ID" value="Kaladp0926s0022.1.v1.1.CDS.1"/>
    <property type="gene ID" value="Kaladp0926s0022.v1.1"/>
</dbReference>
<dbReference type="InterPro" id="IPR036319">
    <property type="entry name" value="RDM1_sf"/>
</dbReference>
<protein>
    <submittedName>
        <fullName evidence="1">Uncharacterized protein</fullName>
    </submittedName>
</protein>
<evidence type="ECO:0000313" key="2">
    <source>
        <dbReference type="Proteomes" id="UP000594263"/>
    </source>
</evidence>
<dbReference type="Proteomes" id="UP000594263">
    <property type="component" value="Unplaced"/>
</dbReference>
<dbReference type="GO" id="GO:0000419">
    <property type="term" value="C:RNA polymerase V complex"/>
    <property type="evidence" value="ECO:0007669"/>
    <property type="project" value="TreeGrafter"/>
</dbReference>
<reference evidence="1" key="1">
    <citation type="submission" date="2021-01" db="UniProtKB">
        <authorList>
            <consortium name="EnsemblPlants"/>
        </authorList>
    </citation>
    <scope>IDENTIFICATION</scope>
</reference>